<dbReference type="Gene3D" id="1.25.40.20">
    <property type="entry name" value="Ankyrin repeat-containing domain"/>
    <property type="match status" value="7"/>
</dbReference>
<keyword evidence="8" id="KW-1185">Reference proteome</keyword>
<evidence type="ECO:0000256" key="4">
    <source>
        <dbReference type="SAM" id="MobiDB-lite"/>
    </source>
</evidence>
<dbReference type="SMART" id="SM00248">
    <property type="entry name" value="ANK"/>
    <property type="match status" value="15"/>
</dbReference>
<dbReference type="AlphaFoldDB" id="A0A8J8AZQ6"/>
<dbReference type="PANTHER" id="PTHR24123">
    <property type="entry name" value="ANKYRIN REPEAT-CONTAINING"/>
    <property type="match status" value="1"/>
</dbReference>
<gene>
    <name evidence="7" type="ORF">KB893_007800</name>
    <name evidence="6" type="ORF">KB893_08345</name>
</gene>
<keyword evidence="1" id="KW-0677">Repeat</keyword>
<protein>
    <submittedName>
        <fullName evidence="6">Ankyrin repeat domain-containing protein</fullName>
    </submittedName>
</protein>
<feature type="repeat" description="ANK" evidence="3">
    <location>
        <begin position="497"/>
        <end position="530"/>
    </location>
</feature>
<dbReference type="RefSeq" id="WP_211926464.1">
    <property type="nucleotide sequence ID" value="NZ_JAGQFT020000004.1"/>
</dbReference>
<sequence>MTPTEAPRPRRGLAAAGAGLLLALLPVVLAHPAAALALVPAQAGFALAWGWLRGTRRGPDGATRWLRDAAALLLLWGGGACTLGAVAAWPAGALADGGRLSAALALSAVAGLALVALWRLWPAFTRASREGGGLATLLEAVGETDPASFRGLAAATAVLVVLALVDLLAWPATTAWRLPLALAHLVLAPLAHGLVHRTGAAPAQPAAVAPPEADAEPAPAPTAAAMADPDAELYPAARAGRIERALDALAAGADPHALPAEDERDQRTLAMLAALHADLRLLRELIARGIEVDRRHGGLTALLVATRDSWHGRPEAVTTLLANGADPRLTDAHGQTPLHHAARSSDPGVAALLLDAGAPLDALDADGASPLAAACAAGSWRLARFLLERGARPEPVGGRPALLGAAAGDDDAAGVALLLRHRARVDAADRDARTALMAACAAGNLDIVDALLDAGAGVDRRDAAGRTALMEAVGCGRIEVLERLLRAQPDPDAADAGGRTALIHAVDRGAGPDVLRRLLEHGADPALADAQGRRAIEHALASGRWHQVAVLDPGFPLPASLADAALPDARAPELLIDEALAAGRFDLASSLLEAQPPSARVDLLSGLLPAFAGEGDPARLDWLLARGADPERPLEDGDDALFRLLGRGGAAAPGIQRLLDAGAAPAGRGGLMRYLAACFEQEHVARGYEQLALALLERGADPFGGAGDPPLSLAVRLGWLRLAEALLQAGAWTEARDGAGMTALHLACGLGRGAAVRLLVRYGASPQAVAPDGQSPLGIALTDSRRDLAVWLEWRDWPLPPRPLRGDDVPAAAMAGDAGAVERLLDLGFAVDATDAQGCTALLRAAGGGQLALVERLLARGADPAHAARTGATPLSAALTAGHAAVVERLLAHGARVDQRLPAGVTPLMLAAALGQPDMVGRLLAHQADLHARDERGQTALHVAMLYAFGAGQRARVLALFDTLLLAGADAGAAADEGHTPLLLLLGSRAEPDAPHDEEVLLAALERLLEEDGVDLDAREGRGFGPLHVAALHGLRGVAQRLLRAGADRAARDALGRTPYEIAIQRGFVDVAAEFEPVRSSVSLARFLRTPER</sequence>
<dbReference type="InterPro" id="IPR051165">
    <property type="entry name" value="Multifunctional_ANK_Repeat"/>
</dbReference>
<feature type="repeat" description="ANK" evidence="3">
    <location>
        <begin position="837"/>
        <end position="869"/>
    </location>
</feature>
<dbReference type="Pfam" id="PF00023">
    <property type="entry name" value="Ank"/>
    <property type="match status" value="1"/>
</dbReference>
<evidence type="ECO:0000313" key="8">
    <source>
        <dbReference type="Proteomes" id="UP000675747"/>
    </source>
</evidence>
<evidence type="ECO:0000256" key="5">
    <source>
        <dbReference type="SAM" id="Phobius"/>
    </source>
</evidence>
<feature type="repeat" description="ANK" evidence="3">
    <location>
        <begin position="903"/>
        <end position="935"/>
    </location>
</feature>
<feature type="region of interest" description="Disordered" evidence="4">
    <location>
        <begin position="203"/>
        <end position="222"/>
    </location>
</feature>
<feature type="repeat" description="ANK" evidence="3">
    <location>
        <begin position="333"/>
        <end position="365"/>
    </location>
</feature>
<evidence type="ECO:0000313" key="7">
    <source>
        <dbReference type="EMBL" id="MBS7457038.1"/>
    </source>
</evidence>
<feature type="repeat" description="ANK" evidence="3">
    <location>
        <begin position="870"/>
        <end position="902"/>
    </location>
</feature>
<reference evidence="6" key="2">
    <citation type="submission" date="2021-04" db="EMBL/GenBank/DDBJ databases">
        <authorList>
            <person name="Karlyshev A.V."/>
        </authorList>
    </citation>
    <scope>NUCLEOTIDE SEQUENCE</scope>
    <source>
        <strain evidence="6">LMG 29479</strain>
    </source>
</reference>
<feature type="compositionally biased region" description="Low complexity" evidence="4">
    <location>
        <begin position="203"/>
        <end position="212"/>
    </location>
</feature>
<reference evidence="7 8" key="1">
    <citation type="journal article" date="2021" name="Microbiol. Resour. Announc.">
        <title>Draft Genome Sequence of Coralloluteibacterium stylophorae LMG 29479T.</title>
        <authorList>
            <person name="Karlyshev A.V."/>
            <person name="Kudryashova E.B."/>
            <person name="Ariskina E.V."/>
            <person name="Conroy A.P."/>
            <person name="Abidueva E.Y."/>
        </authorList>
    </citation>
    <scope>NUCLEOTIDE SEQUENCE [LARGE SCALE GENOMIC DNA]</scope>
    <source>
        <strain evidence="7 8">LMG 29479</strain>
    </source>
</reference>
<feature type="transmembrane region" description="Helical" evidence="5">
    <location>
        <begin position="102"/>
        <end position="121"/>
    </location>
</feature>
<feature type="repeat" description="ANK" evidence="3">
    <location>
        <begin position="464"/>
        <end position="496"/>
    </location>
</feature>
<feature type="transmembrane region" description="Helical" evidence="5">
    <location>
        <begin position="147"/>
        <end position="169"/>
    </location>
</feature>
<evidence type="ECO:0000256" key="2">
    <source>
        <dbReference type="ARBA" id="ARBA00023043"/>
    </source>
</evidence>
<comment type="caution">
    <text evidence="6">The sequence shown here is derived from an EMBL/GenBank/DDBJ whole genome shotgun (WGS) entry which is preliminary data.</text>
</comment>
<dbReference type="PROSITE" id="PS50297">
    <property type="entry name" value="ANK_REP_REGION"/>
    <property type="match status" value="9"/>
</dbReference>
<dbReference type="Pfam" id="PF13857">
    <property type="entry name" value="Ank_5"/>
    <property type="match status" value="2"/>
</dbReference>
<dbReference type="SUPFAM" id="SSF48403">
    <property type="entry name" value="Ankyrin repeat"/>
    <property type="match status" value="2"/>
</dbReference>
<name>A0A8J8AZQ6_9GAMM</name>
<feature type="repeat" description="ANK" evidence="3">
    <location>
        <begin position="739"/>
        <end position="771"/>
    </location>
</feature>
<evidence type="ECO:0000313" key="6">
    <source>
        <dbReference type="EMBL" id="MBR0562523.1"/>
    </source>
</evidence>
<organism evidence="6">
    <name type="scientific">Coralloluteibacterium stylophorae</name>
    <dbReference type="NCBI Taxonomy" id="1776034"/>
    <lineage>
        <taxon>Bacteria</taxon>
        <taxon>Pseudomonadati</taxon>
        <taxon>Pseudomonadota</taxon>
        <taxon>Gammaproteobacteria</taxon>
        <taxon>Lysobacterales</taxon>
        <taxon>Lysobacteraceae</taxon>
        <taxon>Coralloluteibacterium</taxon>
    </lineage>
</organism>
<feature type="repeat" description="ANK" evidence="3">
    <location>
        <begin position="1022"/>
        <end position="1054"/>
    </location>
</feature>
<dbReference type="PROSITE" id="PS50088">
    <property type="entry name" value="ANK_REPEAT"/>
    <property type="match status" value="11"/>
</dbReference>
<dbReference type="Pfam" id="PF12796">
    <property type="entry name" value="Ank_2"/>
    <property type="match status" value="4"/>
</dbReference>
<dbReference type="InterPro" id="IPR002110">
    <property type="entry name" value="Ankyrin_rpt"/>
</dbReference>
<dbReference type="PANTHER" id="PTHR24123:SF33">
    <property type="entry name" value="PROTEIN HOS4"/>
    <property type="match status" value="1"/>
</dbReference>
<keyword evidence="5" id="KW-0812">Transmembrane</keyword>
<evidence type="ECO:0000256" key="1">
    <source>
        <dbReference type="ARBA" id="ARBA00022737"/>
    </source>
</evidence>
<proteinExistence type="predicted"/>
<dbReference type="InterPro" id="IPR036770">
    <property type="entry name" value="Ankyrin_rpt-contain_sf"/>
</dbReference>
<evidence type="ECO:0000256" key="3">
    <source>
        <dbReference type="PROSITE-ProRule" id="PRU00023"/>
    </source>
</evidence>
<feature type="repeat" description="ANK" evidence="3">
    <location>
        <begin position="366"/>
        <end position="391"/>
    </location>
</feature>
<keyword evidence="5" id="KW-0472">Membrane</keyword>
<accession>A0A8J8AZQ6</accession>
<dbReference type="EMBL" id="JAGQFT010000057">
    <property type="protein sequence ID" value="MBR0562523.1"/>
    <property type="molecule type" value="Genomic_DNA"/>
</dbReference>
<keyword evidence="5" id="KW-1133">Transmembrane helix</keyword>
<dbReference type="EMBL" id="JAGQFT020000004">
    <property type="protein sequence ID" value="MBS7457038.1"/>
    <property type="molecule type" value="Genomic_DNA"/>
</dbReference>
<feature type="repeat" description="ANK" evidence="3">
    <location>
        <begin position="706"/>
        <end position="738"/>
    </location>
</feature>
<feature type="transmembrane region" description="Helical" evidence="5">
    <location>
        <begin position="72"/>
        <end position="95"/>
    </location>
</feature>
<keyword evidence="2 3" id="KW-0040">ANK repeat</keyword>
<dbReference type="Proteomes" id="UP000675747">
    <property type="component" value="Unassembled WGS sequence"/>
</dbReference>
<feature type="repeat" description="ANK" evidence="3">
    <location>
        <begin position="431"/>
        <end position="463"/>
    </location>
</feature>